<dbReference type="GO" id="GO:0000287">
    <property type="term" value="F:magnesium ion binding"/>
    <property type="evidence" value="ECO:0007669"/>
    <property type="project" value="TreeGrafter"/>
</dbReference>
<keyword evidence="3" id="KW-0460">Magnesium</keyword>
<dbReference type="EMBL" id="UGXK01000001">
    <property type="protein sequence ID" value="SUG72854.1"/>
    <property type="molecule type" value="Genomic_DNA"/>
</dbReference>
<proteinExistence type="predicted"/>
<dbReference type="GO" id="GO:0016052">
    <property type="term" value="P:carbohydrate catabolic process"/>
    <property type="evidence" value="ECO:0007669"/>
    <property type="project" value="TreeGrafter"/>
</dbReference>
<dbReference type="GO" id="GO:0016836">
    <property type="term" value="F:hydro-lyase activity"/>
    <property type="evidence" value="ECO:0007669"/>
    <property type="project" value="TreeGrafter"/>
</dbReference>
<dbReference type="GO" id="GO:0018838">
    <property type="term" value="F:mandelate racemase activity"/>
    <property type="evidence" value="ECO:0007669"/>
    <property type="project" value="UniProtKB-EC"/>
</dbReference>
<reference evidence="5 6" key="1">
    <citation type="submission" date="2018-06" db="EMBL/GenBank/DDBJ databases">
        <authorList>
            <consortium name="Pathogen Informatics"/>
            <person name="Doyle S."/>
        </authorList>
    </citation>
    <scope>NUCLEOTIDE SEQUENCE [LARGE SCALE GENOMIC DNA]</scope>
    <source>
        <strain evidence="5 6">NCTC5798</strain>
    </source>
</reference>
<dbReference type="AlphaFoldDB" id="A0A379UWZ9"/>
<evidence type="ECO:0000259" key="4">
    <source>
        <dbReference type="Pfam" id="PF13378"/>
    </source>
</evidence>
<name>A0A379UWZ9_SALET</name>
<evidence type="ECO:0000313" key="6">
    <source>
        <dbReference type="Proteomes" id="UP000255534"/>
    </source>
</evidence>
<comment type="cofactor">
    <cofactor evidence="1">
        <name>Mg(2+)</name>
        <dbReference type="ChEBI" id="CHEBI:18420"/>
    </cofactor>
</comment>
<dbReference type="EC" id="5.1.2.2" evidence="5"/>
<gene>
    <name evidence="5" type="primary">mdlA_2</name>
    <name evidence="5" type="ORF">NCTC5798_04082</name>
</gene>
<dbReference type="SUPFAM" id="SSF51604">
    <property type="entry name" value="Enolase C-terminal domain-like"/>
    <property type="match status" value="1"/>
</dbReference>
<protein>
    <submittedName>
        <fullName evidence="5">Racemase</fullName>
        <ecNumber evidence="5">5.1.2.2</ecNumber>
    </submittedName>
</protein>
<dbReference type="Gene3D" id="3.20.20.120">
    <property type="entry name" value="Enolase-like C-terminal domain"/>
    <property type="match status" value="1"/>
</dbReference>
<evidence type="ECO:0000313" key="5">
    <source>
        <dbReference type="EMBL" id="SUG72854.1"/>
    </source>
</evidence>
<dbReference type="Pfam" id="PF13378">
    <property type="entry name" value="MR_MLE_C"/>
    <property type="match status" value="1"/>
</dbReference>
<dbReference type="PANTHER" id="PTHR13794:SF58">
    <property type="entry name" value="MITOCHONDRIAL ENOLASE SUPERFAMILY MEMBER 1"/>
    <property type="match status" value="1"/>
</dbReference>
<accession>A0A379UWZ9</accession>
<organism evidence="5 6">
    <name type="scientific">Salmonella enterica I</name>
    <dbReference type="NCBI Taxonomy" id="59201"/>
    <lineage>
        <taxon>Bacteria</taxon>
        <taxon>Pseudomonadati</taxon>
        <taxon>Pseudomonadota</taxon>
        <taxon>Gammaproteobacteria</taxon>
        <taxon>Enterobacterales</taxon>
        <taxon>Enterobacteriaceae</taxon>
        <taxon>Salmonella</taxon>
    </lineage>
</organism>
<sequence>MLTSFREHEQLILGNASDFVQPDAPRVGGISPFLKIMDLAAKHGRKLAPHFAMEVHLHLSAAYPLEPWLEHFEWLNPLFNEQLELRDGRMWISDRHGLGFTLSEQARRWTQLTCEFGKRP</sequence>
<dbReference type="InterPro" id="IPR036849">
    <property type="entry name" value="Enolase-like_C_sf"/>
</dbReference>
<evidence type="ECO:0000256" key="1">
    <source>
        <dbReference type="ARBA" id="ARBA00001946"/>
    </source>
</evidence>
<keyword evidence="2" id="KW-0479">Metal-binding</keyword>
<dbReference type="InterPro" id="IPR029065">
    <property type="entry name" value="Enolase_C-like"/>
</dbReference>
<dbReference type="PANTHER" id="PTHR13794">
    <property type="entry name" value="ENOLASE SUPERFAMILY, MANDELATE RACEMASE"/>
    <property type="match status" value="1"/>
</dbReference>
<evidence type="ECO:0000256" key="3">
    <source>
        <dbReference type="ARBA" id="ARBA00022842"/>
    </source>
</evidence>
<dbReference type="Proteomes" id="UP000255534">
    <property type="component" value="Unassembled WGS sequence"/>
</dbReference>
<dbReference type="InterPro" id="IPR046945">
    <property type="entry name" value="RHMD-like"/>
</dbReference>
<feature type="domain" description="Enolase C-terminal" evidence="4">
    <location>
        <begin position="2"/>
        <end position="106"/>
    </location>
</feature>
<evidence type="ECO:0000256" key="2">
    <source>
        <dbReference type="ARBA" id="ARBA00022723"/>
    </source>
</evidence>
<keyword evidence="5" id="KW-0413">Isomerase</keyword>